<feature type="region of interest" description="Disordered" evidence="4">
    <location>
        <begin position="52"/>
        <end position="78"/>
    </location>
</feature>
<keyword evidence="3" id="KW-0999">Mitochondrion inner membrane</keyword>
<keyword evidence="2" id="KW-1015">Disulfide bond</keyword>
<evidence type="ECO:0000256" key="3">
    <source>
        <dbReference type="RuleBase" id="RU364104"/>
    </source>
</evidence>
<dbReference type="STRING" id="578458.D8PWF7"/>
<keyword evidence="3" id="KW-0143">Chaperone</keyword>
<dbReference type="AlphaFoldDB" id="D8PWF7"/>
<dbReference type="HOGENOM" id="CLU_169286_3_2_1"/>
<evidence type="ECO:0000313" key="5">
    <source>
        <dbReference type="EMBL" id="EFJ01032.1"/>
    </source>
</evidence>
<dbReference type="Pfam" id="PF08583">
    <property type="entry name" value="Cmc1"/>
    <property type="match status" value="1"/>
</dbReference>
<dbReference type="RefSeq" id="XP_003035934.1">
    <property type="nucleotide sequence ID" value="XM_003035888.1"/>
</dbReference>
<dbReference type="eggNOG" id="ENOG502SBZE">
    <property type="taxonomic scope" value="Eukaryota"/>
</dbReference>
<dbReference type="InterPro" id="IPR013892">
    <property type="entry name" value="Cyt_c_biogenesis_Cmc1-like"/>
</dbReference>
<feature type="compositionally biased region" description="Basic and acidic residues" evidence="4">
    <location>
        <begin position="56"/>
        <end position="78"/>
    </location>
</feature>
<dbReference type="GO" id="GO:0005743">
    <property type="term" value="C:mitochondrial inner membrane"/>
    <property type="evidence" value="ECO:0007669"/>
    <property type="project" value="UniProtKB-SubCell"/>
</dbReference>
<keyword evidence="3" id="KW-0472">Membrane</keyword>
<accession>D8PWF7</accession>
<comment type="function">
    <text evidence="3">Required for mitochondrial cytochrome c oxidase (COX) assembly and respiration.</text>
</comment>
<dbReference type="OMA" id="EECHANA"/>
<dbReference type="KEGG" id="scm:SCHCO_02525288"/>
<comment type="similarity">
    <text evidence="1 3">Belongs to the CMC family.</text>
</comment>
<keyword evidence="6" id="KW-1185">Reference proteome</keyword>
<feature type="non-terminal residue" evidence="5">
    <location>
        <position position="78"/>
    </location>
</feature>
<reference evidence="5 6" key="1">
    <citation type="journal article" date="2010" name="Nat. Biotechnol.">
        <title>Genome sequence of the model mushroom Schizophyllum commune.</title>
        <authorList>
            <person name="Ohm R.A."/>
            <person name="de Jong J.F."/>
            <person name="Lugones L.G."/>
            <person name="Aerts A."/>
            <person name="Kothe E."/>
            <person name="Stajich J.E."/>
            <person name="de Vries R.P."/>
            <person name="Record E."/>
            <person name="Levasseur A."/>
            <person name="Baker S.E."/>
            <person name="Bartholomew K.A."/>
            <person name="Coutinho P.M."/>
            <person name="Erdmann S."/>
            <person name="Fowler T.J."/>
            <person name="Gathman A.C."/>
            <person name="Lombard V."/>
            <person name="Henrissat B."/>
            <person name="Knabe N."/>
            <person name="Kuees U."/>
            <person name="Lilly W.W."/>
            <person name="Lindquist E."/>
            <person name="Lucas S."/>
            <person name="Magnuson J.K."/>
            <person name="Piumi F."/>
            <person name="Raudaskoski M."/>
            <person name="Salamov A."/>
            <person name="Schmutz J."/>
            <person name="Schwarze F.W.M.R."/>
            <person name="vanKuyk P.A."/>
            <person name="Horton J.S."/>
            <person name="Grigoriev I.V."/>
            <person name="Woesten H.A.B."/>
        </authorList>
    </citation>
    <scope>NUCLEOTIDE SEQUENCE [LARGE SCALE GENOMIC DNA]</scope>
    <source>
        <strain evidence="6">H4-8 / FGSC 9210</strain>
    </source>
</reference>
<dbReference type="Proteomes" id="UP000007431">
    <property type="component" value="Unassembled WGS sequence"/>
</dbReference>
<dbReference type="VEuPathDB" id="FungiDB:SCHCODRAFT_02525288"/>
<proteinExistence type="inferred from homology"/>
<keyword evidence="3" id="KW-0496">Mitochondrion</keyword>
<dbReference type="GeneID" id="9595706"/>
<name>D8PWF7_SCHCM</name>
<sequence>MHPQLSGQKRIDCKELVEALEACEADPYSKWTDKCSNIENLLNKCLIAARNNRSAQNREESKRKKAEFEKAKKDFWES</sequence>
<evidence type="ECO:0000256" key="1">
    <source>
        <dbReference type="ARBA" id="ARBA00007347"/>
    </source>
</evidence>
<dbReference type="InParanoid" id="D8PWF7"/>
<organism evidence="6">
    <name type="scientific">Schizophyllum commune (strain H4-8 / FGSC 9210)</name>
    <name type="common">Split gill fungus</name>
    <dbReference type="NCBI Taxonomy" id="578458"/>
    <lineage>
        <taxon>Eukaryota</taxon>
        <taxon>Fungi</taxon>
        <taxon>Dikarya</taxon>
        <taxon>Basidiomycota</taxon>
        <taxon>Agaricomycotina</taxon>
        <taxon>Agaricomycetes</taxon>
        <taxon>Agaricomycetidae</taxon>
        <taxon>Agaricales</taxon>
        <taxon>Schizophyllaceae</taxon>
        <taxon>Schizophyllum</taxon>
    </lineage>
</organism>
<gene>
    <name evidence="5" type="ORF">SCHCODRAFT_105533</name>
</gene>
<comment type="subcellular location">
    <subcellularLocation>
        <location evidence="3">Mitochondrion inner membrane</location>
    </subcellularLocation>
</comment>
<dbReference type="OrthoDB" id="532630at2759"/>
<evidence type="ECO:0000256" key="2">
    <source>
        <dbReference type="ARBA" id="ARBA00023157"/>
    </source>
</evidence>
<dbReference type="EMBL" id="GL377303">
    <property type="protein sequence ID" value="EFJ01032.1"/>
    <property type="molecule type" value="Genomic_DNA"/>
</dbReference>
<protein>
    <recommendedName>
        <fullName evidence="3">COX assembly mitochondrial protein</fullName>
    </recommendedName>
</protein>
<evidence type="ECO:0000256" key="4">
    <source>
        <dbReference type="SAM" id="MobiDB-lite"/>
    </source>
</evidence>
<dbReference type="FunCoup" id="D8PWF7">
    <property type="interactions" value="145"/>
</dbReference>
<evidence type="ECO:0000313" key="6">
    <source>
        <dbReference type="Proteomes" id="UP000007431"/>
    </source>
</evidence>